<comment type="caution">
    <text evidence="4">Lacks conserved residue(s) required for the propagation of feature annotation.</text>
</comment>
<protein>
    <submittedName>
        <fullName evidence="6">Patatin-like phospholipase family protein</fullName>
    </submittedName>
</protein>
<accession>A0ABS3Q2F3</accession>
<feature type="short sequence motif" description="DGA/G" evidence="4">
    <location>
        <begin position="158"/>
        <end position="160"/>
    </location>
</feature>
<keyword evidence="1 4" id="KW-0378">Hydrolase</keyword>
<dbReference type="PANTHER" id="PTHR14226:SF76">
    <property type="entry name" value="NTE FAMILY PROTEIN RSSA"/>
    <property type="match status" value="1"/>
</dbReference>
<name>A0ABS3Q2F3_9GAMM</name>
<sequence length="312" mass="34459">MDNQSKNIHLILGSGGARGLAHIGVIRHLENQGFNITQITGCSMGALIGGIYAAGKLNEYENWIKSINRFDVLRFLDLSLTGKNGLVKGDKIMDQLREWIGDIQIENLSIPFTAVSTDILSQKEIWIHQGDLIDAIRASISVPGIFTPLVKNDMVLVDGGILNPLPIPPQSLLNKQISIAVSLSGRPIKKPLGQIETIAGHSDGSLTQQKSAVTRFIDTLQEFFQSEHTESEQRTKTDLSLTDILMGMFDTMQDTLARYQIAGNPPDILIEIPSNICESHDFHRGKELIPAGTYWAKKALDEQLSYLESTDR</sequence>
<reference evidence="6 7" key="1">
    <citation type="submission" date="2021-03" db="EMBL/GenBank/DDBJ databases">
        <title>Thiomicrorhabdus sp.nov.,novel sulfur-oxidizing bacteria isolated from coastal sediment.</title>
        <authorList>
            <person name="Liu X."/>
        </authorList>
    </citation>
    <scope>NUCLEOTIDE SEQUENCE [LARGE SCALE GENOMIC DNA]</scope>
    <source>
        <strain evidence="6 7">6S2-11</strain>
    </source>
</reference>
<dbReference type="PANTHER" id="PTHR14226">
    <property type="entry name" value="NEUROPATHY TARGET ESTERASE/SWISS CHEESE D.MELANOGASTER"/>
    <property type="match status" value="1"/>
</dbReference>
<evidence type="ECO:0000256" key="2">
    <source>
        <dbReference type="ARBA" id="ARBA00022963"/>
    </source>
</evidence>
<keyword evidence="7" id="KW-1185">Reference proteome</keyword>
<evidence type="ECO:0000313" key="7">
    <source>
        <dbReference type="Proteomes" id="UP000664835"/>
    </source>
</evidence>
<dbReference type="Pfam" id="PF01734">
    <property type="entry name" value="Patatin"/>
    <property type="match status" value="1"/>
</dbReference>
<feature type="short sequence motif" description="GXSXG" evidence="4">
    <location>
        <begin position="41"/>
        <end position="45"/>
    </location>
</feature>
<evidence type="ECO:0000313" key="6">
    <source>
        <dbReference type="EMBL" id="MBO1926516.1"/>
    </source>
</evidence>
<feature type="active site" description="Proton acceptor" evidence="4">
    <location>
        <position position="158"/>
    </location>
</feature>
<evidence type="ECO:0000256" key="1">
    <source>
        <dbReference type="ARBA" id="ARBA00022801"/>
    </source>
</evidence>
<dbReference type="RefSeq" id="WP_208147656.1">
    <property type="nucleotide sequence ID" value="NZ_JAGETV010000003.1"/>
</dbReference>
<keyword evidence="3 4" id="KW-0443">Lipid metabolism</keyword>
<gene>
    <name evidence="6" type="ORF">J3998_02920</name>
</gene>
<evidence type="ECO:0000256" key="3">
    <source>
        <dbReference type="ARBA" id="ARBA00023098"/>
    </source>
</evidence>
<dbReference type="Gene3D" id="3.40.1090.10">
    <property type="entry name" value="Cytosolic phospholipase A2 catalytic domain"/>
    <property type="match status" value="1"/>
</dbReference>
<organism evidence="6 7">
    <name type="scientific">Thiomicrorhabdus marina</name>
    <dbReference type="NCBI Taxonomy" id="2818442"/>
    <lineage>
        <taxon>Bacteria</taxon>
        <taxon>Pseudomonadati</taxon>
        <taxon>Pseudomonadota</taxon>
        <taxon>Gammaproteobacteria</taxon>
        <taxon>Thiotrichales</taxon>
        <taxon>Piscirickettsiaceae</taxon>
        <taxon>Thiomicrorhabdus</taxon>
    </lineage>
</organism>
<dbReference type="SUPFAM" id="SSF52151">
    <property type="entry name" value="FabD/lysophospholipase-like"/>
    <property type="match status" value="1"/>
</dbReference>
<evidence type="ECO:0000259" key="5">
    <source>
        <dbReference type="PROSITE" id="PS51635"/>
    </source>
</evidence>
<proteinExistence type="predicted"/>
<feature type="active site" description="Nucleophile" evidence="4">
    <location>
        <position position="43"/>
    </location>
</feature>
<dbReference type="InterPro" id="IPR050301">
    <property type="entry name" value="NTE"/>
</dbReference>
<evidence type="ECO:0000256" key="4">
    <source>
        <dbReference type="PROSITE-ProRule" id="PRU01161"/>
    </source>
</evidence>
<keyword evidence="2 4" id="KW-0442">Lipid degradation</keyword>
<dbReference type="InterPro" id="IPR002641">
    <property type="entry name" value="PNPLA_dom"/>
</dbReference>
<dbReference type="PROSITE" id="PS51635">
    <property type="entry name" value="PNPLA"/>
    <property type="match status" value="1"/>
</dbReference>
<dbReference type="InterPro" id="IPR016035">
    <property type="entry name" value="Acyl_Trfase/lysoPLipase"/>
</dbReference>
<dbReference type="EMBL" id="JAGETV010000003">
    <property type="protein sequence ID" value="MBO1926516.1"/>
    <property type="molecule type" value="Genomic_DNA"/>
</dbReference>
<comment type="caution">
    <text evidence="6">The sequence shown here is derived from an EMBL/GenBank/DDBJ whole genome shotgun (WGS) entry which is preliminary data.</text>
</comment>
<feature type="domain" description="PNPLA" evidence="5">
    <location>
        <begin position="10"/>
        <end position="171"/>
    </location>
</feature>
<dbReference type="Proteomes" id="UP000664835">
    <property type="component" value="Unassembled WGS sequence"/>
</dbReference>